<dbReference type="InterPro" id="IPR006097">
    <property type="entry name" value="Glu/Leu/Phe/Val/Trp_DH_dimer"/>
</dbReference>
<evidence type="ECO:0000313" key="8">
    <source>
        <dbReference type="EMBL" id="MDL0431694.1"/>
    </source>
</evidence>
<dbReference type="SMART" id="SM00839">
    <property type="entry name" value="ELFV_dehydrog"/>
    <property type="match status" value="1"/>
</dbReference>
<dbReference type="InterPro" id="IPR006096">
    <property type="entry name" value="Glu/Leu/Phe/Val/Trp_DH_C"/>
</dbReference>
<protein>
    <recommendedName>
        <fullName evidence="5">Glutamate dehydrogenase</fullName>
    </recommendedName>
</protein>
<dbReference type="InterPro" id="IPR046346">
    <property type="entry name" value="Aminoacid_DH-like_N_sf"/>
</dbReference>
<accession>A0ABT7IC05</accession>
<proteinExistence type="inferred from homology"/>
<dbReference type="PANTHER" id="PTHR11606">
    <property type="entry name" value="GLUTAMATE DEHYDROGENASE"/>
    <property type="match status" value="1"/>
</dbReference>
<dbReference type="InterPro" id="IPR036291">
    <property type="entry name" value="NAD(P)-bd_dom_sf"/>
</dbReference>
<comment type="catalytic activity">
    <reaction evidence="4">
        <text>L-glutamate + NADP(+) + H2O = 2-oxoglutarate + NH4(+) + NADPH + H(+)</text>
        <dbReference type="Rhea" id="RHEA:11612"/>
        <dbReference type="ChEBI" id="CHEBI:15377"/>
        <dbReference type="ChEBI" id="CHEBI:15378"/>
        <dbReference type="ChEBI" id="CHEBI:16810"/>
        <dbReference type="ChEBI" id="CHEBI:28938"/>
        <dbReference type="ChEBI" id="CHEBI:29985"/>
        <dbReference type="ChEBI" id="CHEBI:57783"/>
        <dbReference type="ChEBI" id="CHEBI:58349"/>
        <dbReference type="EC" id="1.4.1.4"/>
    </reaction>
</comment>
<organism evidence="8 9">
    <name type="scientific">Marinobacter azerbaijanicus</name>
    <dbReference type="NCBI Taxonomy" id="3050455"/>
    <lineage>
        <taxon>Bacteria</taxon>
        <taxon>Pseudomonadati</taxon>
        <taxon>Pseudomonadota</taxon>
        <taxon>Gammaproteobacteria</taxon>
        <taxon>Pseudomonadales</taxon>
        <taxon>Marinobacteraceae</taxon>
        <taxon>Marinobacter</taxon>
    </lineage>
</organism>
<sequence length="431" mass="47456">MAEEKSLLSDAQSRMVDIFDRIDVDDDVRHQLQQPRRIHQAAIPVRMDDGSLRVFPGWRAQYDQCRGPSKGGIRFHPDVDADEVATLSFWMMLKCAVVNLPFGGAKGGVQVDPKSLSLLELERLSRGYIRAFYDVIGPNLDIPAPDVNTNETIMGWMADEYFEITRQKVPDIITGKPLTMGGSAGRTAATGRGALYVLGAWAKRQSKRPENMTIAVQGFGNAGYHFARLAQEAGYRVVAISDSKGAIHASGGLDPEPIWRHKNQTRELKGMVYCESSVCTETDVDQISQDDLLALDVDVLVLAALESAITTGNVDRVRAGAILEIANGPVTADADKSLTSQGITVLPDVLVNAGGVIVSYLEWIQNRTGDYWPESYINQRLAEQLVGQAELCFDRAEEENIDYRVAAYLQSVERIAEAIASSGTQRYFRND</sequence>
<dbReference type="CDD" id="cd01076">
    <property type="entry name" value="NAD_bind_1_Glu_DH"/>
    <property type="match status" value="1"/>
</dbReference>
<comment type="function">
    <text evidence="1">Catalyzes the reversible oxidative deamination of glutamate to alpha-ketoglutarate and ammonia.</text>
</comment>
<evidence type="ECO:0000256" key="2">
    <source>
        <dbReference type="ARBA" id="ARBA00006382"/>
    </source>
</evidence>
<feature type="domain" description="Glutamate/phenylalanine/leucine/valine/L-tryptophan dehydrogenase C-terminal" evidence="7">
    <location>
        <begin position="183"/>
        <end position="423"/>
    </location>
</feature>
<dbReference type="RefSeq" id="WP_285390816.1">
    <property type="nucleotide sequence ID" value="NZ_JASSVS010000005.1"/>
</dbReference>
<dbReference type="Proteomes" id="UP001227964">
    <property type="component" value="Unassembled WGS sequence"/>
</dbReference>
<evidence type="ECO:0000256" key="6">
    <source>
        <dbReference type="RuleBase" id="RU004417"/>
    </source>
</evidence>
<dbReference type="PANTHER" id="PTHR11606:SF13">
    <property type="entry name" value="GLUTAMATE DEHYDROGENASE 1, MITOCHONDRIAL"/>
    <property type="match status" value="1"/>
</dbReference>
<dbReference type="PIRSF" id="PIRSF000185">
    <property type="entry name" value="Glu_DH"/>
    <property type="match status" value="1"/>
</dbReference>
<reference evidence="8 9" key="1">
    <citation type="submission" date="2023-06" db="EMBL/GenBank/DDBJ databases">
        <title>Marinobacter azerbaijanicus a moderately halophilic, isolated from Urmia Lake in Azerbaijan region of Iran.</title>
        <authorList>
            <person name="Sanchez-Porro C."/>
            <person name="Aghdam E.M."/>
            <person name="Saheb S.M."/>
            <person name="Tarhriz V."/>
            <person name="Kazemi E."/>
            <person name="Ammozegar M.A."/>
            <person name="Ventosa A."/>
            <person name="Hejazi M.S."/>
        </authorList>
    </citation>
    <scope>NUCLEOTIDE SEQUENCE [LARGE SCALE GENOMIC DNA]</scope>
    <source>
        <strain evidence="8 9">TBZ242</strain>
    </source>
</reference>
<evidence type="ECO:0000313" key="9">
    <source>
        <dbReference type="Proteomes" id="UP001227964"/>
    </source>
</evidence>
<dbReference type="PROSITE" id="PS00074">
    <property type="entry name" value="GLFV_DEHYDROGENASE"/>
    <property type="match status" value="1"/>
</dbReference>
<dbReference type="SUPFAM" id="SSF51735">
    <property type="entry name" value="NAD(P)-binding Rossmann-fold domains"/>
    <property type="match status" value="1"/>
</dbReference>
<dbReference type="PRINTS" id="PR00082">
    <property type="entry name" value="GLFDHDRGNASE"/>
</dbReference>
<evidence type="ECO:0000256" key="1">
    <source>
        <dbReference type="ARBA" id="ARBA00003868"/>
    </source>
</evidence>
<dbReference type="InterPro" id="IPR033524">
    <property type="entry name" value="Glu/Leu/Phe/Val_DH_AS"/>
</dbReference>
<name>A0ABT7IC05_9GAMM</name>
<dbReference type="InterPro" id="IPR014362">
    <property type="entry name" value="Glu_DH"/>
</dbReference>
<evidence type="ECO:0000256" key="4">
    <source>
        <dbReference type="ARBA" id="ARBA00048584"/>
    </source>
</evidence>
<keyword evidence="3 5" id="KW-0560">Oxidoreductase</keyword>
<comment type="caution">
    <text evidence="8">The sequence shown here is derived from an EMBL/GenBank/DDBJ whole genome shotgun (WGS) entry which is preliminary data.</text>
</comment>
<evidence type="ECO:0000259" key="7">
    <source>
        <dbReference type="SMART" id="SM00839"/>
    </source>
</evidence>
<evidence type="ECO:0000256" key="3">
    <source>
        <dbReference type="ARBA" id="ARBA00023002"/>
    </source>
</evidence>
<evidence type="ECO:0000256" key="5">
    <source>
        <dbReference type="PIRNR" id="PIRNR000185"/>
    </source>
</evidence>
<dbReference type="Pfam" id="PF00208">
    <property type="entry name" value="ELFV_dehydrog"/>
    <property type="match status" value="1"/>
</dbReference>
<dbReference type="Gene3D" id="3.40.50.720">
    <property type="entry name" value="NAD(P)-binding Rossmann-like Domain"/>
    <property type="match status" value="1"/>
</dbReference>
<dbReference type="SUPFAM" id="SSF53223">
    <property type="entry name" value="Aminoacid dehydrogenase-like, N-terminal domain"/>
    <property type="match status" value="1"/>
</dbReference>
<dbReference type="Pfam" id="PF02812">
    <property type="entry name" value="ELFV_dehydrog_N"/>
    <property type="match status" value="1"/>
</dbReference>
<comment type="similarity">
    <text evidence="2 5 6">Belongs to the Glu/Leu/Phe/Val dehydrogenases family.</text>
</comment>
<dbReference type="InterPro" id="IPR033922">
    <property type="entry name" value="NAD_bind_Glu_DH"/>
</dbReference>
<dbReference type="EMBL" id="JASSVS010000005">
    <property type="protein sequence ID" value="MDL0431694.1"/>
    <property type="molecule type" value="Genomic_DNA"/>
</dbReference>
<dbReference type="Gene3D" id="3.40.50.10860">
    <property type="entry name" value="Leucine Dehydrogenase, chain A, domain 1"/>
    <property type="match status" value="1"/>
</dbReference>
<keyword evidence="9" id="KW-1185">Reference proteome</keyword>
<gene>
    <name evidence="8" type="ORF">QPM17_11180</name>
</gene>
<dbReference type="InterPro" id="IPR006095">
    <property type="entry name" value="Glu/Leu/Phe/Val/Trp_DH"/>
</dbReference>
<dbReference type="GO" id="GO:0016491">
    <property type="term" value="F:oxidoreductase activity"/>
    <property type="evidence" value="ECO:0007669"/>
    <property type="project" value="UniProtKB-KW"/>
</dbReference>